<keyword evidence="6 7" id="KW-0472">Membrane</keyword>
<dbReference type="EMBL" id="JAEAOA010000469">
    <property type="protein sequence ID" value="KAK3608872.1"/>
    <property type="molecule type" value="Genomic_DNA"/>
</dbReference>
<feature type="transmembrane region" description="Helical" evidence="7">
    <location>
        <begin position="77"/>
        <end position="95"/>
    </location>
</feature>
<evidence type="ECO:0000256" key="4">
    <source>
        <dbReference type="ARBA" id="ARBA00022692"/>
    </source>
</evidence>
<organism evidence="8 9">
    <name type="scientific">Potamilus streckersoni</name>
    <dbReference type="NCBI Taxonomy" id="2493646"/>
    <lineage>
        <taxon>Eukaryota</taxon>
        <taxon>Metazoa</taxon>
        <taxon>Spiralia</taxon>
        <taxon>Lophotrochozoa</taxon>
        <taxon>Mollusca</taxon>
        <taxon>Bivalvia</taxon>
        <taxon>Autobranchia</taxon>
        <taxon>Heteroconchia</taxon>
        <taxon>Palaeoheterodonta</taxon>
        <taxon>Unionida</taxon>
        <taxon>Unionoidea</taxon>
        <taxon>Unionidae</taxon>
        <taxon>Ambleminae</taxon>
        <taxon>Lampsilini</taxon>
        <taxon>Potamilus</taxon>
    </lineage>
</organism>
<evidence type="ECO:0000256" key="5">
    <source>
        <dbReference type="ARBA" id="ARBA00022989"/>
    </source>
</evidence>
<reference evidence="8" key="1">
    <citation type="journal article" date="2021" name="Genome Biol. Evol.">
        <title>A High-Quality Reference Genome for a Parasitic Bivalve with Doubly Uniparental Inheritance (Bivalvia: Unionida).</title>
        <authorList>
            <person name="Smith C.H."/>
        </authorList>
    </citation>
    <scope>NUCLEOTIDE SEQUENCE</scope>
    <source>
        <strain evidence="8">CHS0354</strain>
    </source>
</reference>
<comment type="caution">
    <text evidence="8">The sequence shown here is derived from an EMBL/GenBank/DDBJ whole genome shotgun (WGS) entry which is preliminary data.</text>
</comment>
<reference evidence="8" key="3">
    <citation type="submission" date="2023-05" db="EMBL/GenBank/DDBJ databases">
        <authorList>
            <person name="Smith C.H."/>
        </authorList>
    </citation>
    <scope>NUCLEOTIDE SEQUENCE</scope>
    <source>
        <strain evidence="8">CHS0354</strain>
        <tissue evidence="8">Mantle</tissue>
    </source>
</reference>
<dbReference type="InterPro" id="IPR002781">
    <property type="entry name" value="TM_pro_TauE-like"/>
</dbReference>
<feature type="transmembrane region" description="Helical" evidence="7">
    <location>
        <begin position="5"/>
        <end position="28"/>
    </location>
</feature>
<dbReference type="PANTHER" id="PTHR30269:SF0">
    <property type="entry name" value="MEMBRANE TRANSPORTER PROTEIN YFCA-RELATED"/>
    <property type="match status" value="1"/>
</dbReference>
<dbReference type="Pfam" id="PF01925">
    <property type="entry name" value="TauE"/>
    <property type="match status" value="1"/>
</dbReference>
<evidence type="ECO:0000313" key="9">
    <source>
        <dbReference type="Proteomes" id="UP001195483"/>
    </source>
</evidence>
<sequence length="222" mass="24394">MDLTVLDYTVIAFTGFFTGFINTIAAAGSLLQLPLLIFMGLPANEANATNRLAIFCQSIVGVLFFKQKNLLNIKSAMYLTIPCMLGSFVGAVIAIDLDEALLRKTIGIIMLIMMAVLFLKPEQWLKGKADKVQTSGFSVKEFTACFLIGVYGGFIQAGRRTSGCMGLADWTGLRAHKYLFTASKVICRNDMLKSLRSADLGKERAVLVYYVSDRASRGIYKL</sequence>
<protein>
    <recommendedName>
        <fullName evidence="10">Membrane transporter protein</fullName>
    </recommendedName>
</protein>
<dbReference type="AlphaFoldDB" id="A0AAE0TEE7"/>
<evidence type="ECO:0000256" key="6">
    <source>
        <dbReference type="ARBA" id="ARBA00023136"/>
    </source>
</evidence>
<evidence type="ECO:0000256" key="2">
    <source>
        <dbReference type="ARBA" id="ARBA00022448"/>
    </source>
</evidence>
<keyword evidence="9" id="KW-1185">Reference proteome</keyword>
<accession>A0AAE0TEE7</accession>
<dbReference type="Proteomes" id="UP001195483">
    <property type="component" value="Unassembled WGS sequence"/>
</dbReference>
<keyword evidence="2" id="KW-0813">Transport</keyword>
<keyword evidence="3" id="KW-1003">Cell membrane</keyword>
<name>A0AAE0TEE7_9BIVA</name>
<evidence type="ECO:0000256" key="1">
    <source>
        <dbReference type="ARBA" id="ARBA00004651"/>
    </source>
</evidence>
<dbReference type="PANTHER" id="PTHR30269">
    <property type="entry name" value="TRANSMEMBRANE PROTEIN YFCA"/>
    <property type="match status" value="1"/>
</dbReference>
<dbReference type="InterPro" id="IPR052017">
    <property type="entry name" value="TSUP"/>
</dbReference>
<dbReference type="GO" id="GO:0005886">
    <property type="term" value="C:plasma membrane"/>
    <property type="evidence" value="ECO:0007669"/>
    <property type="project" value="UniProtKB-SubCell"/>
</dbReference>
<gene>
    <name evidence="8" type="ORF">CHS0354_006913</name>
</gene>
<evidence type="ECO:0000313" key="8">
    <source>
        <dbReference type="EMBL" id="KAK3608872.1"/>
    </source>
</evidence>
<evidence type="ECO:0000256" key="7">
    <source>
        <dbReference type="SAM" id="Phobius"/>
    </source>
</evidence>
<evidence type="ECO:0000256" key="3">
    <source>
        <dbReference type="ARBA" id="ARBA00022475"/>
    </source>
</evidence>
<proteinExistence type="predicted"/>
<comment type="subcellular location">
    <subcellularLocation>
        <location evidence="1">Cell membrane</location>
        <topology evidence="1">Multi-pass membrane protein</topology>
    </subcellularLocation>
</comment>
<keyword evidence="4 7" id="KW-0812">Transmembrane</keyword>
<keyword evidence="5 7" id="KW-1133">Transmembrane helix</keyword>
<evidence type="ECO:0008006" key="10">
    <source>
        <dbReference type="Google" id="ProtNLM"/>
    </source>
</evidence>
<reference evidence="8" key="2">
    <citation type="journal article" date="2021" name="Genome Biol. Evol.">
        <title>Developing a high-quality reference genome for a parasitic bivalve with doubly uniparental inheritance (Bivalvia: Unionida).</title>
        <authorList>
            <person name="Smith C.H."/>
        </authorList>
    </citation>
    <scope>NUCLEOTIDE SEQUENCE</scope>
    <source>
        <strain evidence="8">CHS0354</strain>
        <tissue evidence="8">Mantle</tissue>
    </source>
</reference>
<feature type="transmembrane region" description="Helical" evidence="7">
    <location>
        <begin position="101"/>
        <end position="119"/>
    </location>
</feature>